<dbReference type="GO" id="GO:0008764">
    <property type="term" value="F:UDP-N-acetylmuramoylalanine-D-glutamate ligase activity"/>
    <property type="evidence" value="ECO:0007669"/>
    <property type="project" value="UniProtKB-UniRule"/>
</dbReference>
<name>G8TXM5_SULAD</name>
<comment type="function">
    <text evidence="1 17 18">Cell wall formation. Catalyzes the addition of glutamate to the nucleotide precursor UDP-N-acetylmuramoyl-L-alanine (UMA).</text>
</comment>
<evidence type="ECO:0000256" key="4">
    <source>
        <dbReference type="ARBA" id="ARBA00010416"/>
    </source>
</evidence>
<gene>
    <name evidence="17" type="primary">murD</name>
    <name evidence="21" type="ordered locus">Sulac_1484</name>
</gene>
<dbReference type="UniPathway" id="UPA00219"/>
<dbReference type="GO" id="GO:0005737">
    <property type="term" value="C:cytoplasm"/>
    <property type="evidence" value="ECO:0007669"/>
    <property type="project" value="UniProtKB-SubCell"/>
</dbReference>
<evidence type="ECO:0000313" key="21">
    <source>
        <dbReference type="EMBL" id="AEW04981.1"/>
    </source>
</evidence>
<evidence type="ECO:0000256" key="7">
    <source>
        <dbReference type="ARBA" id="ARBA00022490"/>
    </source>
</evidence>
<reference evidence="22" key="1">
    <citation type="submission" date="2011-12" db="EMBL/GenBank/DDBJ databases">
        <title>The complete genome of chromosome of Sulfobacillus acidophilus DSM 10332.</title>
        <authorList>
            <person name="Lucas S."/>
            <person name="Han J."/>
            <person name="Lapidus A."/>
            <person name="Bruce D."/>
            <person name="Goodwin L."/>
            <person name="Pitluck S."/>
            <person name="Peters L."/>
            <person name="Kyrpides N."/>
            <person name="Mavromatis K."/>
            <person name="Ivanova N."/>
            <person name="Mikhailova N."/>
            <person name="Chertkov O."/>
            <person name="Saunders E."/>
            <person name="Detter J.C."/>
            <person name="Tapia R."/>
            <person name="Han C."/>
            <person name="Land M."/>
            <person name="Hauser L."/>
            <person name="Markowitz V."/>
            <person name="Cheng J.-F."/>
            <person name="Hugenholtz P."/>
            <person name="Woyke T."/>
            <person name="Wu D."/>
            <person name="Pukall R."/>
            <person name="Gehrich-Schroeter G."/>
            <person name="Schneider S."/>
            <person name="Klenk H.-P."/>
            <person name="Eisen J.A."/>
        </authorList>
    </citation>
    <scope>NUCLEOTIDE SEQUENCE [LARGE SCALE GENOMIC DNA]</scope>
    <source>
        <strain evidence="22">ATCC 700253 / DSM 10332 / NAL</strain>
    </source>
</reference>
<dbReference type="InterPro" id="IPR004101">
    <property type="entry name" value="Mur_ligase_C"/>
</dbReference>
<dbReference type="AlphaFoldDB" id="G8TXM5"/>
<comment type="pathway">
    <text evidence="3 17 18">Cell wall biogenesis; peptidoglycan biosynthesis.</text>
</comment>
<comment type="catalytic activity">
    <reaction evidence="16 17 18">
        <text>UDP-N-acetyl-alpha-D-muramoyl-L-alanine + D-glutamate + ATP = UDP-N-acetyl-alpha-D-muramoyl-L-alanyl-D-glutamate + ADP + phosphate + H(+)</text>
        <dbReference type="Rhea" id="RHEA:16429"/>
        <dbReference type="ChEBI" id="CHEBI:15378"/>
        <dbReference type="ChEBI" id="CHEBI:29986"/>
        <dbReference type="ChEBI" id="CHEBI:30616"/>
        <dbReference type="ChEBI" id="CHEBI:43474"/>
        <dbReference type="ChEBI" id="CHEBI:83898"/>
        <dbReference type="ChEBI" id="CHEBI:83900"/>
        <dbReference type="ChEBI" id="CHEBI:456216"/>
        <dbReference type="EC" id="6.3.2.9"/>
    </reaction>
</comment>
<dbReference type="Proteomes" id="UP000005439">
    <property type="component" value="Chromosome"/>
</dbReference>
<dbReference type="HOGENOM" id="CLU_032540_0_1_9"/>
<dbReference type="STRING" id="679936.Sulac_1484"/>
<sequence length="458" mass="50695">MTQHIAVVGLGINNRPLVPFWLERHATVAVFDRRPESEIWEDLAEFRHHPGLTVVGGPDYLRRLAEWPHLGHVYLTPGMPKTGPEIQQVTARGGHLTCETELFFETCPAPIIGITGSQGKTTTTTLVGEALKRDGSRPVWVGGNIGRSLLPELPRIKASDWVVMELSSFQLELVNRSPQGAAWLNLSPNHLDIHGSFEAYRQAKQHIIEYQTPDHWAVLPADDPAILPSLRHYRGQPVYFSLDRALPHGSYLQDGQLWWAAPDRPPYPVMAASAVRLLGRHNLANALAAIAIVAQAGGSLEALREVLSTFQGVPHRLEQVREVDGVLYINDSIATTPDRTVAALNALERPIVLIAGGYDKHLEYDTLGQAVVQRHVRFVVALGQVRYKIQDAVRQFGEVPVVLADTFEQAFHTAVQASRPGDIVLLSPAAASYDMFRNFEARGQRFRELVQALPEAVS</sequence>
<dbReference type="InterPro" id="IPR005762">
    <property type="entry name" value="MurD"/>
</dbReference>
<evidence type="ECO:0000256" key="17">
    <source>
        <dbReference type="HAMAP-Rule" id="MF_00639"/>
    </source>
</evidence>
<evidence type="ECO:0000256" key="9">
    <source>
        <dbReference type="ARBA" id="ARBA00022741"/>
    </source>
</evidence>
<keyword evidence="9 17" id="KW-0547">Nucleotide-binding</keyword>
<evidence type="ECO:0000313" key="22">
    <source>
        <dbReference type="Proteomes" id="UP000005439"/>
    </source>
</evidence>
<evidence type="ECO:0000256" key="16">
    <source>
        <dbReference type="ARBA" id="ARBA00047632"/>
    </source>
</evidence>
<dbReference type="SUPFAM" id="SSF53244">
    <property type="entry name" value="MurD-like peptide ligases, peptide-binding domain"/>
    <property type="match status" value="1"/>
</dbReference>
<protein>
    <recommendedName>
        <fullName evidence="6 17">UDP-N-acetylmuramoylalanine--D-glutamate ligase</fullName>
        <ecNumber evidence="5 17">6.3.2.9</ecNumber>
    </recommendedName>
    <alternativeName>
        <fullName evidence="15 17">D-glutamic acid-adding enzyme</fullName>
    </alternativeName>
    <alternativeName>
        <fullName evidence="14 17">UDP-N-acetylmuramoyl-L-alanyl-D-glutamate synthetase</fullName>
    </alternativeName>
</protein>
<feature type="domain" description="Mur ligase central" evidence="20">
    <location>
        <begin position="114"/>
        <end position="292"/>
    </location>
</feature>
<keyword evidence="17 18" id="KW-0132">Cell division</keyword>
<dbReference type="GO" id="GO:0071555">
    <property type="term" value="P:cell wall organization"/>
    <property type="evidence" value="ECO:0007669"/>
    <property type="project" value="UniProtKB-KW"/>
</dbReference>
<dbReference type="EMBL" id="CP003179">
    <property type="protein sequence ID" value="AEW04981.1"/>
    <property type="molecule type" value="Genomic_DNA"/>
</dbReference>
<dbReference type="PANTHER" id="PTHR43692:SF1">
    <property type="entry name" value="UDP-N-ACETYLMURAMOYLALANINE--D-GLUTAMATE LIGASE"/>
    <property type="match status" value="1"/>
</dbReference>
<dbReference type="GO" id="GO:0009252">
    <property type="term" value="P:peptidoglycan biosynthetic process"/>
    <property type="evidence" value="ECO:0007669"/>
    <property type="project" value="UniProtKB-UniRule"/>
</dbReference>
<dbReference type="InterPro" id="IPR036565">
    <property type="entry name" value="Mur-like_cat_sf"/>
</dbReference>
<dbReference type="Pfam" id="PF02875">
    <property type="entry name" value="Mur_ligase_C"/>
    <property type="match status" value="1"/>
</dbReference>
<dbReference type="NCBIfam" id="TIGR01087">
    <property type="entry name" value="murD"/>
    <property type="match status" value="1"/>
</dbReference>
<keyword evidence="7 17" id="KW-0963">Cytoplasm</keyword>
<evidence type="ECO:0000256" key="18">
    <source>
        <dbReference type="RuleBase" id="RU003664"/>
    </source>
</evidence>
<keyword evidence="12 17" id="KW-0573">Peptidoglycan synthesis</keyword>
<comment type="similarity">
    <text evidence="4 17">Belongs to the MurCDEF family.</text>
</comment>
<dbReference type="GO" id="GO:0051301">
    <property type="term" value="P:cell division"/>
    <property type="evidence" value="ECO:0007669"/>
    <property type="project" value="UniProtKB-KW"/>
</dbReference>
<dbReference type="EC" id="6.3.2.9" evidence="5 17"/>
<evidence type="ECO:0000256" key="6">
    <source>
        <dbReference type="ARBA" id="ARBA00015655"/>
    </source>
</evidence>
<dbReference type="GO" id="GO:0008360">
    <property type="term" value="P:regulation of cell shape"/>
    <property type="evidence" value="ECO:0007669"/>
    <property type="project" value="UniProtKB-KW"/>
</dbReference>
<evidence type="ECO:0000256" key="3">
    <source>
        <dbReference type="ARBA" id="ARBA00004752"/>
    </source>
</evidence>
<evidence type="ECO:0000256" key="2">
    <source>
        <dbReference type="ARBA" id="ARBA00004496"/>
    </source>
</evidence>
<comment type="subcellular location">
    <subcellularLocation>
        <location evidence="2 17 18">Cytoplasm</location>
    </subcellularLocation>
</comment>
<proteinExistence type="inferred from homology"/>
<dbReference type="Gene3D" id="3.40.1190.10">
    <property type="entry name" value="Mur-like, catalytic domain"/>
    <property type="match status" value="1"/>
</dbReference>
<evidence type="ECO:0000256" key="1">
    <source>
        <dbReference type="ARBA" id="ARBA00002734"/>
    </source>
</evidence>
<feature type="domain" description="Mur ligase C-terminal" evidence="19">
    <location>
        <begin position="315"/>
        <end position="429"/>
    </location>
</feature>
<dbReference type="SUPFAM" id="SSF51984">
    <property type="entry name" value="MurCD N-terminal domain"/>
    <property type="match status" value="1"/>
</dbReference>
<evidence type="ECO:0000256" key="10">
    <source>
        <dbReference type="ARBA" id="ARBA00022840"/>
    </source>
</evidence>
<organism evidence="21 22">
    <name type="scientific">Sulfobacillus acidophilus (strain ATCC 700253 / DSM 10332 / NAL)</name>
    <dbReference type="NCBI Taxonomy" id="679936"/>
    <lineage>
        <taxon>Bacteria</taxon>
        <taxon>Bacillati</taxon>
        <taxon>Bacillota</taxon>
        <taxon>Clostridia</taxon>
        <taxon>Eubacteriales</taxon>
        <taxon>Clostridiales Family XVII. Incertae Sedis</taxon>
        <taxon>Sulfobacillus</taxon>
    </lineage>
</organism>
<dbReference type="KEGG" id="sap:Sulac_1484"/>
<dbReference type="GO" id="GO:0005524">
    <property type="term" value="F:ATP binding"/>
    <property type="evidence" value="ECO:0007669"/>
    <property type="project" value="UniProtKB-UniRule"/>
</dbReference>
<feature type="binding site" evidence="17">
    <location>
        <begin position="116"/>
        <end position="122"/>
    </location>
    <ligand>
        <name>ATP</name>
        <dbReference type="ChEBI" id="CHEBI:30616"/>
    </ligand>
</feature>
<evidence type="ECO:0000256" key="14">
    <source>
        <dbReference type="ARBA" id="ARBA00030398"/>
    </source>
</evidence>
<dbReference type="SUPFAM" id="SSF53623">
    <property type="entry name" value="MurD-like peptide ligases, catalytic domain"/>
    <property type="match status" value="1"/>
</dbReference>
<keyword evidence="13 17" id="KW-0961">Cell wall biogenesis/degradation</keyword>
<dbReference type="Gene3D" id="3.40.50.720">
    <property type="entry name" value="NAD(P)-binding Rossmann-like Domain"/>
    <property type="match status" value="1"/>
</dbReference>
<keyword evidence="17 18" id="KW-0131">Cell cycle</keyword>
<dbReference type="HAMAP" id="MF_00639">
    <property type="entry name" value="MurD"/>
    <property type="match status" value="1"/>
</dbReference>
<dbReference type="InterPro" id="IPR013221">
    <property type="entry name" value="Mur_ligase_cen"/>
</dbReference>
<evidence type="ECO:0000256" key="8">
    <source>
        <dbReference type="ARBA" id="ARBA00022598"/>
    </source>
</evidence>
<evidence type="ECO:0000259" key="20">
    <source>
        <dbReference type="Pfam" id="PF08245"/>
    </source>
</evidence>
<keyword evidence="10 17" id="KW-0067">ATP-binding</keyword>
<evidence type="ECO:0000256" key="15">
    <source>
        <dbReference type="ARBA" id="ARBA00032324"/>
    </source>
</evidence>
<keyword evidence="8 17" id="KW-0436">Ligase</keyword>
<dbReference type="Pfam" id="PF08245">
    <property type="entry name" value="Mur_ligase_M"/>
    <property type="match status" value="1"/>
</dbReference>
<accession>G8TXM5</accession>
<dbReference type="PATRIC" id="fig|679936.5.peg.1549"/>
<dbReference type="Gene3D" id="3.90.190.20">
    <property type="entry name" value="Mur ligase, C-terminal domain"/>
    <property type="match status" value="1"/>
</dbReference>
<evidence type="ECO:0000256" key="13">
    <source>
        <dbReference type="ARBA" id="ARBA00023316"/>
    </source>
</evidence>
<dbReference type="PANTHER" id="PTHR43692">
    <property type="entry name" value="UDP-N-ACETYLMURAMOYLALANINE--D-GLUTAMATE LIGASE"/>
    <property type="match status" value="1"/>
</dbReference>
<evidence type="ECO:0000256" key="12">
    <source>
        <dbReference type="ARBA" id="ARBA00022984"/>
    </source>
</evidence>
<evidence type="ECO:0000259" key="19">
    <source>
        <dbReference type="Pfam" id="PF02875"/>
    </source>
</evidence>
<dbReference type="InterPro" id="IPR036615">
    <property type="entry name" value="Mur_ligase_C_dom_sf"/>
</dbReference>
<evidence type="ECO:0000256" key="11">
    <source>
        <dbReference type="ARBA" id="ARBA00022960"/>
    </source>
</evidence>
<keyword evidence="11 17" id="KW-0133">Cell shape</keyword>
<reference evidence="21 22" key="2">
    <citation type="journal article" date="2012" name="Stand. Genomic Sci.">
        <title>Complete genome sequence of the moderately thermophilic mineral-sulfide-oxidizing firmicute Sulfobacillus acidophilus type strain (NAL(T)).</title>
        <authorList>
            <person name="Anderson I."/>
            <person name="Chertkov O."/>
            <person name="Chen A."/>
            <person name="Saunders E."/>
            <person name="Lapidus A."/>
            <person name="Nolan M."/>
            <person name="Lucas S."/>
            <person name="Hammon N."/>
            <person name="Deshpande S."/>
            <person name="Cheng J.F."/>
            <person name="Han C."/>
            <person name="Tapia R."/>
            <person name="Goodwin L.A."/>
            <person name="Pitluck S."/>
            <person name="Liolios K."/>
            <person name="Pagani I."/>
            <person name="Ivanova N."/>
            <person name="Mikhailova N."/>
            <person name="Pati A."/>
            <person name="Palaniappan K."/>
            <person name="Land M."/>
            <person name="Pan C."/>
            <person name="Rohde M."/>
            <person name="Pukall R."/>
            <person name="Goker M."/>
            <person name="Detter J.C."/>
            <person name="Woyke T."/>
            <person name="Bristow J."/>
            <person name="Eisen J.A."/>
            <person name="Markowitz V."/>
            <person name="Hugenholtz P."/>
            <person name="Kyrpides N.C."/>
            <person name="Klenk H.P."/>
            <person name="Mavromatis K."/>
        </authorList>
    </citation>
    <scope>NUCLEOTIDE SEQUENCE [LARGE SCALE GENOMIC DNA]</scope>
    <source>
        <strain evidence="22">ATCC 700253 / DSM 10332 / NAL</strain>
    </source>
</reference>
<evidence type="ECO:0000256" key="5">
    <source>
        <dbReference type="ARBA" id="ARBA00012212"/>
    </source>
</evidence>
<keyword evidence="22" id="KW-1185">Reference proteome</keyword>